<evidence type="ECO:0000313" key="1">
    <source>
        <dbReference type="EMBL" id="KNC33645.1"/>
    </source>
</evidence>
<dbReference type="AlphaFoldDB" id="A0A0L0CMW4"/>
<sequence length="184" mass="22133">MLNKYFLILIILLYYLAGVLVEKGVILKDLKCRLIDEEFFNLDKCDYITNTHNIEEFHLVLKLFPQRPITNCLLQLQFQLKTFTVPLKFNGTYDVCKFMKEQQKNRVLKRFYDIYKRYMNANHSCPYDHDVYFKSSKQIPFADNIPWPSGEYLFQSLWIIDKRIRFILAGIIEFYNDNTIKLNT</sequence>
<evidence type="ECO:0000313" key="2">
    <source>
        <dbReference type="Proteomes" id="UP000037069"/>
    </source>
</evidence>
<dbReference type="PANTHER" id="PTHR20898:SF0">
    <property type="entry name" value="DAEDALUS ON 3-RELATED"/>
    <property type="match status" value="1"/>
</dbReference>
<dbReference type="PANTHER" id="PTHR20898">
    <property type="entry name" value="DAEDALUS ON 3-RELATED-RELATED"/>
    <property type="match status" value="1"/>
</dbReference>
<organism evidence="1 2">
    <name type="scientific">Lucilia cuprina</name>
    <name type="common">Green bottle fly</name>
    <name type="synonym">Australian sheep blowfly</name>
    <dbReference type="NCBI Taxonomy" id="7375"/>
    <lineage>
        <taxon>Eukaryota</taxon>
        <taxon>Metazoa</taxon>
        <taxon>Ecdysozoa</taxon>
        <taxon>Arthropoda</taxon>
        <taxon>Hexapoda</taxon>
        <taxon>Insecta</taxon>
        <taxon>Pterygota</taxon>
        <taxon>Neoptera</taxon>
        <taxon>Endopterygota</taxon>
        <taxon>Diptera</taxon>
        <taxon>Brachycera</taxon>
        <taxon>Muscomorpha</taxon>
        <taxon>Oestroidea</taxon>
        <taxon>Calliphoridae</taxon>
        <taxon>Luciliinae</taxon>
        <taxon>Lucilia</taxon>
    </lineage>
</organism>
<keyword evidence="2" id="KW-1185">Reference proteome</keyword>
<gene>
    <name evidence="1" type="ORF">FF38_08724</name>
</gene>
<comment type="caution">
    <text evidence="1">The sequence shown here is derived from an EMBL/GenBank/DDBJ whole genome shotgun (WGS) entry which is preliminary data.</text>
</comment>
<dbReference type="EMBL" id="JRES01000171">
    <property type="protein sequence ID" value="KNC33645.1"/>
    <property type="molecule type" value="Genomic_DNA"/>
</dbReference>
<protein>
    <recommendedName>
        <fullName evidence="3">MD-2-related lipid-recognition domain-containing protein</fullName>
    </recommendedName>
</protein>
<dbReference type="Pfam" id="PF06477">
    <property type="entry name" value="DUF1091"/>
    <property type="match status" value="1"/>
</dbReference>
<proteinExistence type="predicted"/>
<dbReference type="InterPro" id="IPR010512">
    <property type="entry name" value="DUF1091"/>
</dbReference>
<accession>A0A0L0CMW4</accession>
<evidence type="ECO:0008006" key="3">
    <source>
        <dbReference type="Google" id="ProtNLM"/>
    </source>
</evidence>
<reference evidence="1 2" key="1">
    <citation type="journal article" date="2015" name="Nat. Commun.">
        <title>Lucilia cuprina genome unlocks parasitic fly biology to underpin future interventions.</title>
        <authorList>
            <person name="Anstead C.A."/>
            <person name="Korhonen P.K."/>
            <person name="Young N.D."/>
            <person name="Hall R.S."/>
            <person name="Jex A.R."/>
            <person name="Murali S.C."/>
            <person name="Hughes D.S."/>
            <person name="Lee S.F."/>
            <person name="Perry T."/>
            <person name="Stroehlein A.J."/>
            <person name="Ansell B.R."/>
            <person name="Breugelmans B."/>
            <person name="Hofmann A."/>
            <person name="Qu J."/>
            <person name="Dugan S."/>
            <person name="Lee S.L."/>
            <person name="Chao H."/>
            <person name="Dinh H."/>
            <person name="Han Y."/>
            <person name="Doddapaneni H.V."/>
            <person name="Worley K.C."/>
            <person name="Muzny D.M."/>
            <person name="Ioannidis P."/>
            <person name="Waterhouse R.M."/>
            <person name="Zdobnov E.M."/>
            <person name="James P.J."/>
            <person name="Bagnall N.H."/>
            <person name="Kotze A.C."/>
            <person name="Gibbs R.A."/>
            <person name="Richards S."/>
            <person name="Batterham P."/>
            <person name="Gasser R.B."/>
        </authorList>
    </citation>
    <scope>NUCLEOTIDE SEQUENCE [LARGE SCALE GENOMIC DNA]</scope>
    <source>
        <strain evidence="1 2">LS</strain>
        <tissue evidence="1">Full body</tissue>
    </source>
</reference>
<dbReference type="OrthoDB" id="8000236at2759"/>
<name>A0A0L0CMW4_LUCCU</name>
<dbReference type="Proteomes" id="UP000037069">
    <property type="component" value="Unassembled WGS sequence"/>
</dbReference>